<dbReference type="Proteomes" id="UP000195440">
    <property type="component" value="Unassembled WGS sequence"/>
</dbReference>
<accession>A0A1Y3P1Q8</accession>
<reference evidence="1 2" key="1">
    <citation type="journal article" date="2017" name="Syst. Appl. Microbiol.">
        <title>Pseudomonas caspiana sp. nov., a citrus pathogen in the Pseudomonas syringae phylogenetic group.</title>
        <authorList>
            <person name="Busquets A."/>
            <person name="Gomila M."/>
            <person name="Beiki F."/>
            <person name="Mulet M."/>
            <person name="Rahimian H."/>
            <person name="Garcia-Valdes E."/>
            <person name="Lalucat J."/>
        </authorList>
    </citation>
    <scope>NUCLEOTIDE SEQUENCE [LARGE SCALE GENOMIC DNA]</scope>
    <source>
        <strain evidence="1 2">FBF102</strain>
    </source>
</reference>
<dbReference type="InterPro" id="IPR004195">
    <property type="entry name" value="Head_decoration_D"/>
</dbReference>
<dbReference type="AlphaFoldDB" id="A0A1Y3P1Q8"/>
<sequence length="116" mass="11971">MSNPERQTYTPDQLSAGAFPVMIDTGVIASGQKLNRGAVLGRVTGSGEYLLCKAAATDGSKVPVAILDQSTDTTKGALVAPIRLTGEVLASQLSLGEGLTLAQAKAALRPLCLFVR</sequence>
<proteinExistence type="predicted"/>
<comment type="caution">
    <text evidence="1">The sequence shown here is derived from an EMBL/GenBank/DDBJ whole genome shotgun (WGS) entry which is preliminary data.</text>
</comment>
<evidence type="ECO:0000313" key="2">
    <source>
        <dbReference type="Proteomes" id="UP000195440"/>
    </source>
</evidence>
<protein>
    <recommendedName>
        <fullName evidence="3">Head decoration protein</fullName>
    </recommendedName>
</protein>
<name>A0A1Y3P1Q8_9PSED</name>
<evidence type="ECO:0008006" key="3">
    <source>
        <dbReference type="Google" id="ProtNLM"/>
    </source>
</evidence>
<dbReference type="RefSeq" id="WP_087273248.1">
    <property type="nucleotide sequence ID" value="NZ_LOHF01000026.1"/>
</dbReference>
<evidence type="ECO:0000313" key="1">
    <source>
        <dbReference type="EMBL" id="OUM71463.1"/>
    </source>
</evidence>
<keyword evidence="2" id="KW-1185">Reference proteome</keyword>
<dbReference type="Pfam" id="PF02924">
    <property type="entry name" value="HDPD"/>
    <property type="match status" value="1"/>
</dbReference>
<dbReference type="OrthoDB" id="7032972at2"/>
<dbReference type="Gene3D" id="2.40.300.10">
    <property type="entry name" value="Head decoration protein D"/>
    <property type="match status" value="1"/>
</dbReference>
<organism evidence="1 2">
    <name type="scientific">Pseudomonas caspiana</name>
    <dbReference type="NCBI Taxonomy" id="1451454"/>
    <lineage>
        <taxon>Bacteria</taxon>
        <taxon>Pseudomonadati</taxon>
        <taxon>Pseudomonadota</taxon>
        <taxon>Gammaproteobacteria</taxon>
        <taxon>Pseudomonadales</taxon>
        <taxon>Pseudomonadaceae</taxon>
        <taxon>Pseudomonas</taxon>
    </lineage>
</organism>
<gene>
    <name evidence="1" type="ORF">AUC60_22805</name>
</gene>
<dbReference type="EMBL" id="LOHF01000026">
    <property type="protein sequence ID" value="OUM71463.1"/>
    <property type="molecule type" value="Genomic_DNA"/>
</dbReference>